<dbReference type="Proteomes" id="UP000215539">
    <property type="component" value="Chromosome 1"/>
</dbReference>
<name>A0AAX2GW84_9FLAO</name>
<evidence type="ECO:0000256" key="1">
    <source>
        <dbReference type="ARBA" id="ARBA00007689"/>
    </source>
</evidence>
<evidence type="ECO:0000313" key="6">
    <source>
        <dbReference type="Proteomes" id="UP000215539"/>
    </source>
</evidence>
<keyword evidence="5" id="KW-1185">Reference proteome</keyword>
<dbReference type="InterPro" id="IPR011008">
    <property type="entry name" value="Dimeric_a/b-barrel"/>
</dbReference>
<evidence type="ECO:0000313" key="3">
    <source>
        <dbReference type="EMBL" id="AMD86204.1"/>
    </source>
</evidence>
<dbReference type="PANTHER" id="PTHR37828:SF1">
    <property type="entry name" value="YCII-RELATED DOMAIN-CONTAINING PROTEIN"/>
    <property type="match status" value="1"/>
</dbReference>
<dbReference type="EMBL" id="LT906449">
    <property type="protein sequence ID" value="SNV06250.1"/>
    <property type="molecule type" value="Genomic_DNA"/>
</dbReference>
<evidence type="ECO:0000259" key="2">
    <source>
        <dbReference type="Pfam" id="PF03795"/>
    </source>
</evidence>
<dbReference type="PANTHER" id="PTHR37828">
    <property type="entry name" value="GSR2449 PROTEIN"/>
    <property type="match status" value="1"/>
</dbReference>
<dbReference type="Gene3D" id="3.30.70.1060">
    <property type="entry name" value="Dimeric alpha+beta barrel"/>
    <property type="match status" value="1"/>
</dbReference>
<evidence type="ECO:0000313" key="4">
    <source>
        <dbReference type="EMBL" id="SNV06250.1"/>
    </source>
</evidence>
<protein>
    <submittedName>
        <fullName evidence="3">GTP cyclohydrolase</fullName>
    </submittedName>
    <submittedName>
        <fullName evidence="4">YciI-like protein</fullName>
    </submittedName>
</protein>
<dbReference type="AlphaFoldDB" id="A0AAX2GW84"/>
<dbReference type="KEGG" id="chg:AXF12_05075"/>
<reference evidence="3 5" key="1">
    <citation type="submission" date="2016-02" db="EMBL/GenBank/DDBJ databases">
        <authorList>
            <person name="Holder M.E."/>
            <person name="Ajami N.J."/>
            <person name="Petrosino J.F."/>
        </authorList>
    </citation>
    <scope>NUCLEOTIDE SEQUENCE [LARGE SCALE GENOMIC DNA]</scope>
    <source>
        <strain evidence="3 5">CCUG 32990</strain>
    </source>
</reference>
<comment type="similarity">
    <text evidence="1">Belongs to the YciI family.</text>
</comment>
<reference evidence="4 6" key="2">
    <citation type="submission" date="2017-06" db="EMBL/GenBank/DDBJ databases">
        <authorList>
            <consortium name="Pathogen Informatics"/>
        </authorList>
    </citation>
    <scope>NUCLEOTIDE SEQUENCE [LARGE SCALE GENOMIC DNA]</scope>
    <source>
        <strain evidence="4 6">NCTC12947</strain>
    </source>
</reference>
<organism evidence="4 6">
    <name type="scientific">Capnocytophaga haemolytica</name>
    <dbReference type="NCBI Taxonomy" id="45243"/>
    <lineage>
        <taxon>Bacteria</taxon>
        <taxon>Pseudomonadati</taxon>
        <taxon>Bacteroidota</taxon>
        <taxon>Flavobacteriia</taxon>
        <taxon>Flavobacteriales</taxon>
        <taxon>Flavobacteriaceae</taxon>
        <taxon>Capnocytophaga</taxon>
    </lineage>
</organism>
<dbReference type="EMBL" id="CP014227">
    <property type="protein sequence ID" value="AMD86204.1"/>
    <property type="molecule type" value="Genomic_DNA"/>
</dbReference>
<dbReference type="Pfam" id="PF03795">
    <property type="entry name" value="YCII"/>
    <property type="match status" value="1"/>
</dbReference>
<evidence type="ECO:0000313" key="5">
    <source>
        <dbReference type="Proteomes" id="UP000065822"/>
    </source>
</evidence>
<accession>A0AAX2GW84</accession>
<sequence>MFIIDLTYKKPLTEVDKHRSAHIEFLTKYYNAGKFITSGAKKPRVGGVILAQHCTAEEVQEIITHDPFYVNAIADYTITEFATSKYCESFASCADEDTK</sequence>
<dbReference type="InterPro" id="IPR005545">
    <property type="entry name" value="YCII"/>
</dbReference>
<feature type="domain" description="YCII-related" evidence="2">
    <location>
        <begin position="1"/>
        <end position="81"/>
    </location>
</feature>
<proteinExistence type="inferred from homology"/>
<dbReference type="RefSeq" id="WP_066431792.1">
    <property type="nucleotide sequence ID" value="NZ_CP014227.1"/>
</dbReference>
<dbReference type="Proteomes" id="UP000065822">
    <property type="component" value="Chromosome"/>
</dbReference>
<dbReference type="SUPFAM" id="SSF54909">
    <property type="entry name" value="Dimeric alpha+beta barrel"/>
    <property type="match status" value="1"/>
</dbReference>
<gene>
    <name evidence="3" type="ORF">AXF12_05075</name>
    <name evidence="4" type="ORF">SAMEA44541418_00712</name>
</gene>